<dbReference type="KEGG" id="cee:CENDO_02590"/>
<evidence type="ECO:0000313" key="3">
    <source>
        <dbReference type="EMBL" id="QCB27816.1"/>
    </source>
</evidence>
<dbReference type="AlphaFoldDB" id="A0A4P7QFT9"/>
<gene>
    <name evidence="3" type="ORF">CENDO_02590</name>
</gene>
<evidence type="ECO:0000313" key="4">
    <source>
        <dbReference type="Proteomes" id="UP000296352"/>
    </source>
</evidence>
<dbReference type="EMBL" id="CP039247">
    <property type="protein sequence ID" value="QCB27816.1"/>
    <property type="molecule type" value="Genomic_DNA"/>
</dbReference>
<feature type="transmembrane region" description="Helical" evidence="2">
    <location>
        <begin position="74"/>
        <end position="93"/>
    </location>
</feature>
<reference evidence="3 4" key="1">
    <citation type="submission" date="2019-04" db="EMBL/GenBank/DDBJ databases">
        <title>Corynebacterium endometrii sp. nov., isolated from the uterus of a cow with endometritis.</title>
        <authorList>
            <person name="Ballas P."/>
            <person name="Ruckert C."/>
            <person name="Wagener K."/>
            <person name="Drillich M."/>
            <person name="Kaempfer P."/>
            <person name="Busse H.-J."/>
            <person name="Ehling-Schulz M."/>
        </authorList>
    </citation>
    <scope>NUCLEOTIDE SEQUENCE [LARGE SCALE GENOMIC DNA]</scope>
    <source>
        <strain evidence="3 4">LMM-1653</strain>
    </source>
</reference>
<organism evidence="3 4">
    <name type="scientific">Corynebacterium endometrii</name>
    <dbReference type="NCBI Taxonomy" id="2488819"/>
    <lineage>
        <taxon>Bacteria</taxon>
        <taxon>Bacillati</taxon>
        <taxon>Actinomycetota</taxon>
        <taxon>Actinomycetes</taxon>
        <taxon>Mycobacteriales</taxon>
        <taxon>Corynebacteriaceae</taxon>
        <taxon>Corynebacterium</taxon>
    </lineage>
</organism>
<protein>
    <submittedName>
        <fullName evidence="3">Uncharacterized protein</fullName>
    </submittedName>
</protein>
<feature type="compositionally biased region" description="Polar residues" evidence="1">
    <location>
        <begin position="192"/>
        <end position="201"/>
    </location>
</feature>
<feature type="transmembrane region" description="Helical" evidence="2">
    <location>
        <begin position="99"/>
        <end position="122"/>
    </location>
</feature>
<keyword evidence="2" id="KW-1133">Transmembrane helix</keyword>
<dbReference type="Proteomes" id="UP000296352">
    <property type="component" value="Chromosome"/>
</dbReference>
<evidence type="ECO:0000256" key="2">
    <source>
        <dbReference type="SAM" id="Phobius"/>
    </source>
</evidence>
<feature type="region of interest" description="Disordered" evidence="1">
    <location>
        <begin position="170"/>
        <end position="201"/>
    </location>
</feature>
<name>A0A4P7QFT9_9CORY</name>
<keyword evidence="4" id="KW-1185">Reference proteome</keyword>
<accession>A0A4P7QFT9</accession>
<sequence>MLAPGEKGLHSVSLRPNLLLFWLKSKFLVTNKRIVVKHPNTLFGIIPLGYEETAMPMGSVAGVQATVAVKTARLVFFGLLFIFCFFAMFDSQYDSDGKFLFFVMSLFFFALAANAILAGLIVTNNGGGKSQVTVSIMDKARLEEFKNKANEYIYSASVGGTSWNDALAQPQPQQNPYFQNGWGQPYSGPTGPESNGNPRNY</sequence>
<keyword evidence="2" id="KW-0812">Transmembrane</keyword>
<proteinExistence type="predicted"/>
<evidence type="ECO:0000256" key="1">
    <source>
        <dbReference type="SAM" id="MobiDB-lite"/>
    </source>
</evidence>
<keyword evidence="2" id="KW-0472">Membrane</keyword>